<sequence>MDNETKKMFEILMKKLDTIEENQKEMYVSQKNMEIRQDEIFSVVNAIEHSNTTHKAEIDNIIYKVAHTEGTINKIGDVISESRAVK</sequence>
<dbReference type="Proteomes" id="UP000776252">
    <property type="component" value="Unassembled WGS sequence"/>
</dbReference>
<evidence type="ECO:0000313" key="1">
    <source>
        <dbReference type="EMBL" id="MBU3159867.1"/>
    </source>
</evidence>
<organism evidence="1 2">
    <name type="scientific">Clostridium frigoris</name>
    <dbReference type="NCBI Taxonomy" id="205327"/>
    <lineage>
        <taxon>Bacteria</taxon>
        <taxon>Bacillati</taxon>
        <taxon>Bacillota</taxon>
        <taxon>Clostridia</taxon>
        <taxon>Eubacteriales</taxon>
        <taxon>Clostridiaceae</taxon>
        <taxon>Clostridium</taxon>
    </lineage>
</organism>
<comment type="caution">
    <text evidence="1">The sequence shown here is derived from an EMBL/GenBank/DDBJ whole genome shotgun (WGS) entry which is preliminary data.</text>
</comment>
<reference evidence="1 2" key="1">
    <citation type="submission" date="2021-06" db="EMBL/GenBank/DDBJ databases">
        <title>Clostridia strains as spoilage organisms.</title>
        <authorList>
            <person name="Wambui J."/>
            <person name="Stephan R."/>
            <person name="Stevens M.J.A."/>
        </authorList>
    </citation>
    <scope>NUCLEOTIDE SEQUENCE [LARGE SCALE GENOMIC DNA]</scope>
    <source>
        <strain evidence="1 2">DSM 14204</strain>
    </source>
</reference>
<protein>
    <submittedName>
        <fullName evidence="1">M domain protein</fullName>
    </submittedName>
</protein>
<accession>A0ABS6BVK8</accession>
<dbReference type="RefSeq" id="WP_216148170.1">
    <property type="nucleotide sequence ID" value="NZ_JAHLDV010000015.1"/>
</dbReference>
<dbReference type="EMBL" id="JAHLDV010000015">
    <property type="protein sequence ID" value="MBU3159867.1"/>
    <property type="molecule type" value="Genomic_DNA"/>
</dbReference>
<keyword evidence="2" id="KW-1185">Reference proteome</keyword>
<gene>
    <name evidence="1" type="ORF">KPL37_08895</name>
</gene>
<name>A0ABS6BVK8_9CLOT</name>
<proteinExistence type="predicted"/>
<evidence type="ECO:0000313" key="2">
    <source>
        <dbReference type="Proteomes" id="UP000776252"/>
    </source>
</evidence>